<dbReference type="GeneID" id="42855322"/>
<name>A0A0D8J716_9FIRM</name>
<keyword evidence="2" id="KW-1185">Reference proteome</keyword>
<protein>
    <submittedName>
        <fullName evidence="1">Uncharacterized protein</fullName>
    </submittedName>
</protein>
<dbReference type="EMBL" id="JXXK01000001">
    <property type="protein sequence ID" value="KJF41598.1"/>
    <property type="molecule type" value="Genomic_DNA"/>
</dbReference>
<evidence type="ECO:0000313" key="2">
    <source>
        <dbReference type="Proteomes" id="UP000032483"/>
    </source>
</evidence>
<evidence type="ECO:0000313" key="1">
    <source>
        <dbReference type="EMBL" id="KJF41598.1"/>
    </source>
</evidence>
<dbReference type="RefSeq" id="WP_050004370.1">
    <property type="nucleotide sequence ID" value="NZ_CAUBPW010000049.1"/>
</dbReference>
<accession>A0A0D8J716</accession>
<comment type="caution">
    <text evidence="1">The sequence shown here is derived from an EMBL/GenBank/DDBJ whole genome shotgun (WGS) entry which is preliminary data.</text>
</comment>
<dbReference type="AlphaFoldDB" id="A0A0D8J716"/>
<organism evidence="1 2">
    <name type="scientific">Ruthenibacterium lactatiformans</name>
    <dbReference type="NCBI Taxonomy" id="1550024"/>
    <lineage>
        <taxon>Bacteria</taxon>
        <taxon>Bacillati</taxon>
        <taxon>Bacillota</taxon>
        <taxon>Clostridia</taxon>
        <taxon>Eubacteriales</taxon>
        <taxon>Oscillospiraceae</taxon>
        <taxon>Ruthenibacterium</taxon>
    </lineage>
</organism>
<dbReference type="Proteomes" id="UP000032483">
    <property type="component" value="Unassembled WGS sequence"/>
</dbReference>
<sequence length="66" mass="7648">MKYDPELAALLTQPWSNNACRGYVIYAMENCGFSPSDIRRVVAELYEVFDIRGLEEAQQHFENSPY</sequence>
<gene>
    <name evidence="1" type="ORF">TQ39_01560</name>
</gene>
<reference evidence="1" key="1">
    <citation type="submission" date="2015-02" db="EMBL/GenBank/DDBJ databases">
        <title>A novel member of the family Ruminococcaceae isolated from human feces.</title>
        <authorList>
            <person name="Shkoporov A.N."/>
            <person name="Chaplin A.V."/>
            <person name="Motuzova O.V."/>
            <person name="Kafarskaia L.I."/>
            <person name="Khokhlova E.V."/>
            <person name="Efimov B.A."/>
        </authorList>
    </citation>
    <scope>NUCLEOTIDE SEQUENCE [LARGE SCALE GENOMIC DNA]</scope>
    <source>
        <strain evidence="1">585-1</strain>
    </source>
</reference>
<proteinExistence type="predicted"/>